<name>A0ABR9QL45_9BACI</name>
<gene>
    <name evidence="2" type="ORF">IMZ08_14240</name>
</gene>
<dbReference type="PANTHER" id="PTHR34180:SF1">
    <property type="entry name" value="BETA-ALANYL-DOPAMINE_CARCININE HYDROLASE"/>
    <property type="match status" value="1"/>
</dbReference>
<dbReference type="InterPro" id="IPR047794">
    <property type="entry name" value="C45_proenzyme-like"/>
</dbReference>
<dbReference type="GO" id="GO:0016787">
    <property type="term" value="F:hydrolase activity"/>
    <property type="evidence" value="ECO:0007669"/>
    <property type="project" value="UniProtKB-KW"/>
</dbReference>
<accession>A0ABR9QL45</accession>
<dbReference type="NCBIfam" id="NF040521">
    <property type="entry name" value="C45_proenzyme"/>
    <property type="match status" value="1"/>
</dbReference>
<dbReference type="Pfam" id="PF03417">
    <property type="entry name" value="AAT"/>
    <property type="match status" value="1"/>
</dbReference>
<protein>
    <submittedName>
        <fullName evidence="2">Linear amide C-N hydrolase</fullName>
    </submittedName>
</protein>
<dbReference type="Proteomes" id="UP001516662">
    <property type="component" value="Unassembled WGS sequence"/>
</dbReference>
<dbReference type="EMBL" id="JADCLJ010000021">
    <property type="protein sequence ID" value="MBE4909222.1"/>
    <property type="molecule type" value="Genomic_DNA"/>
</dbReference>
<keyword evidence="3" id="KW-1185">Reference proteome</keyword>
<dbReference type="Gene3D" id="3.60.60.10">
    <property type="entry name" value="Penicillin V Acylase, Chain A"/>
    <property type="match status" value="1"/>
</dbReference>
<dbReference type="PANTHER" id="PTHR34180">
    <property type="entry name" value="PEPTIDASE C45"/>
    <property type="match status" value="1"/>
</dbReference>
<organism evidence="2 3">
    <name type="scientific">Litchfieldia luteola</name>
    <dbReference type="NCBI Taxonomy" id="682179"/>
    <lineage>
        <taxon>Bacteria</taxon>
        <taxon>Bacillati</taxon>
        <taxon>Bacillota</taxon>
        <taxon>Bacilli</taxon>
        <taxon>Bacillales</taxon>
        <taxon>Bacillaceae</taxon>
        <taxon>Litchfieldia</taxon>
    </lineage>
</organism>
<keyword evidence="2" id="KW-0378">Hydrolase</keyword>
<evidence type="ECO:0000259" key="1">
    <source>
        <dbReference type="Pfam" id="PF03417"/>
    </source>
</evidence>
<comment type="caution">
    <text evidence="2">The sequence shown here is derived from an EMBL/GenBank/DDBJ whole genome shotgun (WGS) entry which is preliminary data.</text>
</comment>
<proteinExistence type="predicted"/>
<sequence>MYKNEELIVRIVDLRGSYYQFGLEQGKELMSLPILEQIDELRQLTTNSNVKMAKEIVKNVSPNLFQELRGLAEGFQMELDTIIKLFSGYDVVFPEMGCTTLVNDGFYVRNYEFSPEMYDARLVFTNPTGGYASVGFSQQVIGRLDGMNEKGLVVGLHFVNNEHRKEGFIATTIVRMLLEQCANVEDAITFITNIPHGYCYNYSITDQSGKSIIVEASPQQQVINFTNQLICTNHFESEVLKEKNRVEVLSSVKRKEYASSLLTENLSPMAAYHHFNEGSSPLFFKYYKEYFGTLHTVVYSPKELSMIIGVGENCEPMMFSLKAYMEGALILPENVKGIITHEI</sequence>
<dbReference type="InterPro" id="IPR047801">
    <property type="entry name" value="Peptidase_C45"/>
</dbReference>
<dbReference type="InterPro" id="IPR029055">
    <property type="entry name" value="Ntn_hydrolases_N"/>
</dbReference>
<feature type="domain" description="Peptidase C45 hydrolase" evidence="1">
    <location>
        <begin position="105"/>
        <end position="312"/>
    </location>
</feature>
<reference evidence="2 3" key="1">
    <citation type="submission" date="2020-10" db="EMBL/GenBank/DDBJ databases">
        <title>Bacillus sp. HD4P25, an endophyte from a halophyte.</title>
        <authorList>
            <person name="Sun J.-Q."/>
        </authorList>
    </citation>
    <scope>NUCLEOTIDE SEQUENCE [LARGE SCALE GENOMIC DNA]</scope>
    <source>
        <strain evidence="2 3">YIM 93174</strain>
    </source>
</reference>
<dbReference type="RefSeq" id="WP_193537636.1">
    <property type="nucleotide sequence ID" value="NZ_JADCLJ010000021.1"/>
</dbReference>
<dbReference type="SUPFAM" id="SSF56235">
    <property type="entry name" value="N-terminal nucleophile aminohydrolases (Ntn hydrolases)"/>
    <property type="match status" value="1"/>
</dbReference>
<dbReference type="InterPro" id="IPR005079">
    <property type="entry name" value="Peptidase_C45_hydrolase"/>
</dbReference>
<evidence type="ECO:0000313" key="3">
    <source>
        <dbReference type="Proteomes" id="UP001516662"/>
    </source>
</evidence>
<dbReference type="CDD" id="cd01935">
    <property type="entry name" value="Ntn_CGH_like"/>
    <property type="match status" value="1"/>
</dbReference>
<evidence type="ECO:0000313" key="2">
    <source>
        <dbReference type="EMBL" id="MBE4909222.1"/>
    </source>
</evidence>